<name>X0YKL2_9ZZZZ</name>
<organism evidence="2">
    <name type="scientific">marine sediment metagenome</name>
    <dbReference type="NCBI Taxonomy" id="412755"/>
    <lineage>
        <taxon>unclassified sequences</taxon>
        <taxon>metagenomes</taxon>
        <taxon>ecological metagenomes</taxon>
    </lineage>
</organism>
<accession>X0YKL2</accession>
<feature type="non-terminal residue" evidence="2">
    <location>
        <position position="1"/>
    </location>
</feature>
<sequence length="46" mass="4487">IDAPEELLEGPVEETSAEAEAVSAPVPDAGVGVPGLMASPVGNQEG</sequence>
<feature type="region of interest" description="Disordered" evidence="1">
    <location>
        <begin position="1"/>
        <end position="46"/>
    </location>
</feature>
<comment type="caution">
    <text evidence="2">The sequence shown here is derived from an EMBL/GenBank/DDBJ whole genome shotgun (WGS) entry which is preliminary data.</text>
</comment>
<gene>
    <name evidence="2" type="ORF">S01H1_80420</name>
</gene>
<dbReference type="EMBL" id="BARS01054306">
    <property type="protein sequence ID" value="GAG47567.1"/>
    <property type="molecule type" value="Genomic_DNA"/>
</dbReference>
<proteinExistence type="predicted"/>
<evidence type="ECO:0000313" key="2">
    <source>
        <dbReference type="EMBL" id="GAG47567.1"/>
    </source>
</evidence>
<protein>
    <submittedName>
        <fullName evidence="2">Uncharacterized protein</fullName>
    </submittedName>
</protein>
<feature type="compositionally biased region" description="Low complexity" evidence="1">
    <location>
        <begin position="18"/>
        <end position="27"/>
    </location>
</feature>
<dbReference type="AlphaFoldDB" id="X0YKL2"/>
<reference evidence="2" key="1">
    <citation type="journal article" date="2014" name="Front. Microbiol.">
        <title>High frequency of phylogenetically diverse reductive dehalogenase-homologous genes in deep subseafloor sedimentary metagenomes.</title>
        <authorList>
            <person name="Kawai M."/>
            <person name="Futagami T."/>
            <person name="Toyoda A."/>
            <person name="Takaki Y."/>
            <person name="Nishi S."/>
            <person name="Hori S."/>
            <person name="Arai W."/>
            <person name="Tsubouchi T."/>
            <person name="Morono Y."/>
            <person name="Uchiyama I."/>
            <person name="Ito T."/>
            <person name="Fujiyama A."/>
            <person name="Inagaki F."/>
            <person name="Takami H."/>
        </authorList>
    </citation>
    <scope>NUCLEOTIDE SEQUENCE</scope>
    <source>
        <strain evidence="2">Expedition CK06-06</strain>
    </source>
</reference>
<evidence type="ECO:0000256" key="1">
    <source>
        <dbReference type="SAM" id="MobiDB-lite"/>
    </source>
</evidence>
<feature type="compositionally biased region" description="Acidic residues" evidence="1">
    <location>
        <begin position="1"/>
        <end position="17"/>
    </location>
</feature>